<dbReference type="AlphaFoldDB" id="A0A2V5K9Y0"/>
<dbReference type="OrthoDB" id="2675752at2"/>
<name>A0A2V5K9Y0_9BACL</name>
<dbReference type="PANTHER" id="PTHR43649:SF12">
    <property type="entry name" value="DIACETYLCHITOBIOSE BINDING PROTEIN DASA"/>
    <property type="match status" value="1"/>
</dbReference>
<dbReference type="Proteomes" id="UP000247476">
    <property type="component" value="Unassembled WGS sequence"/>
</dbReference>
<dbReference type="PROSITE" id="PS51257">
    <property type="entry name" value="PROKAR_LIPOPROTEIN"/>
    <property type="match status" value="1"/>
</dbReference>
<protein>
    <recommendedName>
        <fullName evidence="4">ABC transporter substrate-binding protein</fullName>
    </recommendedName>
</protein>
<dbReference type="Gene3D" id="3.40.190.10">
    <property type="entry name" value="Periplasmic binding protein-like II"/>
    <property type="match status" value="1"/>
</dbReference>
<dbReference type="PANTHER" id="PTHR43649">
    <property type="entry name" value="ARABINOSE-BINDING PROTEIN-RELATED"/>
    <property type="match status" value="1"/>
</dbReference>
<feature type="signal peptide" evidence="1">
    <location>
        <begin position="1"/>
        <end position="20"/>
    </location>
</feature>
<evidence type="ECO:0000256" key="1">
    <source>
        <dbReference type="SAM" id="SignalP"/>
    </source>
</evidence>
<evidence type="ECO:0000313" key="2">
    <source>
        <dbReference type="EMBL" id="PYI56349.1"/>
    </source>
</evidence>
<dbReference type="Pfam" id="PF01547">
    <property type="entry name" value="SBP_bac_1"/>
    <property type="match status" value="1"/>
</dbReference>
<feature type="chain" id="PRO_5038578015" description="ABC transporter substrate-binding protein" evidence="1">
    <location>
        <begin position="21"/>
        <end position="472"/>
    </location>
</feature>
<sequence>MKRLTIRACAVLLAGTMALAGCNGPAGTPAKDELKALGKDEKATIKVMTNQDERFFYQTYGALFSAKYPNIDIEVASLQGVIKYDANTDINKEYEKFIDEKKPDVLLLMPDLYEKLAGSGRLYALDSVIAQDKFDLGGIMPAVLESIKSRSGGKLYGLAPGFSAQAIFYNKTMFESNGVPFPKDEMSWEELFELARRFPTTGDEKTRIYGFGANAYSADLFQYVRMIGETKGLRYADPDTAQVTIHTDAWKQAAQLALDTMKAGALYSPDPEKQFRGGMIEDYYKSDPFIGGKVAMMIGGNYMMDSLKQAKSYLKENTPEWDLVTVPVDPNSPGTAASLYVGQIFAVNAQSPNLRAAWEFVKYINDNEFARVTSKASTGMGEMTVRTAYLPNAEGRNVAAFSKLSGDASQANRSLAKLPPSFFQSFSGIAEQELKSALDGKQTVDDALKHIQEKGQEALLKAKQEEEAKGTP</sequence>
<dbReference type="RefSeq" id="WP_110838876.1">
    <property type="nucleotide sequence ID" value="NZ_QJVJ01000002.1"/>
</dbReference>
<dbReference type="SUPFAM" id="SSF53850">
    <property type="entry name" value="Periplasmic binding protein-like II"/>
    <property type="match status" value="1"/>
</dbReference>
<keyword evidence="3" id="KW-1185">Reference proteome</keyword>
<evidence type="ECO:0000313" key="3">
    <source>
        <dbReference type="Proteomes" id="UP000247476"/>
    </source>
</evidence>
<evidence type="ECO:0008006" key="4">
    <source>
        <dbReference type="Google" id="ProtNLM"/>
    </source>
</evidence>
<proteinExistence type="predicted"/>
<dbReference type="InterPro" id="IPR006059">
    <property type="entry name" value="SBP"/>
</dbReference>
<accession>A0A2V5K9Y0</accession>
<dbReference type="InterPro" id="IPR050490">
    <property type="entry name" value="Bact_solute-bd_prot1"/>
</dbReference>
<gene>
    <name evidence="2" type="ORF">DLM86_05050</name>
</gene>
<organism evidence="2 3">
    <name type="scientific">Paenibacillus flagellatus</name>
    <dbReference type="NCBI Taxonomy" id="2211139"/>
    <lineage>
        <taxon>Bacteria</taxon>
        <taxon>Bacillati</taxon>
        <taxon>Bacillota</taxon>
        <taxon>Bacilli</taxon>
        <taxon>Bacillales</taxon>
        <taxon>Paenibacillaceae</taxon>
        <taxon>Paenibacillus</taxon>
    </lineage>
</organism>
<dbReference type="EMBL" id="QJVJ01000002">
    <property type="protein sequence ID" value="PYI56349.1"/>
    <property type="molecule type" value="Genomic_DNA"/>
</dbReference>
<comment type="caution">
    <text evidence="2">The sequence shown here is derived from an EMBL/GenBank/DDBJ whole genome shotgun (WGS) entry which is preliminary data.</text>
</comment>
<keyword evidence="1" id="KW-0732">Signal</keyword>
<reference evidence="2 3" key="1">
    <citation type="submission" date="2018-05" db="EMBL/GenBank/DDBJ databases">
        <title>Paenibacillus flagellatus sp. nov., isolated from selenium mineral soil.</title>
        <authorList>
            <person name="Dai X."/>
        </authorList>
    </citation>
    <scope>NUCLEOTIDE SEQUENCE [LARGE SCALE GENOMIC DNA]</scope>
    <source>
        <strain evidence="2 3">DXL2</strain>
    </source>
</reference>